<evidence type="ECO:0000313" key="4">
    <source>
        <dbReference type="EMBL" id="PIP16212.1"/>
    </source>
</evidence>
<dbReference type="EMBL" id="PCRF01000176">
    <property type="protein sequence ID" value="PIP16212.1"/>
    <property type="molecule type" value="Genomic_DNA"/>
</dbReference>
<sequence>MRTEANRKEQIIRAARLLFSRKRYDRVLMDEIAKMAGCAKGTMYLYFKTKEELYLELLLQDSAHLQQIVSHLSSEVKEPWEAIKKIISAFLKFLERHQAFFILWHHADLHLYDKKQRTYLHQQHLNMVNIISKVIAKGIKEKKIRKGNPHFYAKTLLGMLFTAVTPGTKLTPKTTALLFNLFAYGLKNEGEKSGLRRLSAT</sequence>
<feature type="DNA-binding region" description="H-T-H motif" evidence="2">
    <location>
        <begin position="28"/>
        <end position="47"/>
    </location>
</feature>
<evidence type="ECO:0000256" key="1">
    <source>
        <dbReference type="ARBA" id="ARBA00023125"/>
    </source>
</evidence>
<evidence type="ECO:0000256" key="2">
    <source>
        <dbReference type="PROSITE-ProRule" id="PRU00335"/>
    </source>
</evidence>
<comment type="caution">
    <text evidence="4">The sequence shown here is derived from an EMBL/GenBank/DDBJ whole genome shotgun (WGS) entry which is preliminary data.</text>
</comment>
<name>A0A2G9YAH6_9BACT</name>
<evidence type="ECO:0000313" key="5">
    <source>
        <dbReference type="Proteomes" id="UP000230392"/>
    </source>
</evidence>
<organism evidence="4 5">
    <name type="scientific">bacterium (Candidatus Ratteibacteria) CG23_combo_of_CG06-09_8_20_14_all_48_7</name>
    <dbReference type="NCBI Taxonomy" id="2014292"/>
    <lineage>
        <taxon>Bacteria</taxon>
        <taxon>Candidatus Ratteibacteria</taxon>
    </lineage>
</organism>
<dbReference type="InterPro" id="IPR001647">
    <property type="entry name" value="HTH_TetR"/>
</dbReference>
<dbReference type="AlphaFoldDB" id="A0A2G9YAH6"/>
<proteinExistence type="predicted"/>
<dbReference type="PRINTS" id="PR00455">
    <property type="entry name" value="HTHTETR"/>
</dbReference>
<gene>
    <name evidence="4" type="ORF">COX46_03635</name>
</gene>
<dbReference type="PANTHER" id="PTHR43479">
    <property type="entry name" value="ACREF/ENVCD OPERON REPRESSOR-RELATED"/>
    <property type="match status" value="1"/>
</dbReference>
<keyword evidence="1 2" id="KW-0238">DNA-binding</keyword>
<dbReference type="Gene3D" id="1.10.357.10">
    <property type="entry name" value="Tetracycline Repressor, domain 2"/>
    <property type="match status" value="1"/>
</dbReference>
<dbReference type="GO" id="GO:0003677">
    <property type="term" value="F:DNA binding"/>
    <property type="evidence" value="ECO:0007669"/>
    <property type="project" value="UniProtKB-UniRule"/>
</dbReference>
<dbReference type="PROSITE" id="PS50977">
    <property type="entry name" value="HTH_TETR_2"/>
    <property type="match status" value="1"/>
</dbReference>
<dbReference type="InterPro" id="IPR009057">
    <property type="entry name" value="Homeodomain-like_sf"/>
</dbReference>
<feature type="domain" description="HTH tetR-type" evidence="3">
    <location>
        <begin position="5"/>
        <end position="65"/>
    </location>
</feature>
<dbReference type="SUPFAM" id="SSF46689">
    <property type="entry name" value="Homeodomain-like"/>
    <property type="match status" value="1"/>
</dbReference>
<dbReference type="InterPro" id="IPR050624">
    <property type="entry name" value="HTH-type_Tx_Regulator"/>
</dbReference>
<dbReference type="Proteomes" id="UP000230392">
    <property type="component" value="Unassembled WGS sequence"/>
</dbReference>
<dbReference type="Pfam" id="PF00440">
    <property type="entry name" value="TetR_N"/>
    <property type="match status" value="1"/>
</dbReference>
<dbReference type="SUPFAM" id="SSF48498">
    <property type="entry name" value="Tetracyclin repressor-like, C-terminal domain"/>
    <property type="match status" value="1"/>
</dbReference>
<dbReference type="InterPro" id="IPR036271">
    <property type="entry name" value="Tet_transcr_reg_TetR-rel_C_sf"/>
</dbReference>
<protein>
    <recommendedName>
        <fullName evidence="3">HTH tetR-type domain-containing protein</fullName>
    </recommendedName>
</protein>
<dbReference type="PANTHER" id="PTHR43479:SF11">
    <property type="entry name" value="ACREF_ENVCD OPERON REPRESSOR-RELATED"/>
    <property type="match status" value="1"/>
</dbReference>
<evidence type="ECO:0000259" key="3">
    <source>
        <dbReference type="PROSITE" id="PS50977"/>
    </source>
</evidence>
<dbReference type="Gene3D" id="1.10.10.60">
    <property type="entry name" value="Homeodomain-like"/>
    <property type="match status" value="1"/>
</dbReference>
<accession>A0A2G9YAH6</accession>
<reference evidence="4 5" key="1">
    <citation type="submission" date="2017-09" db="EMBL/GenBank/DDBJ databases">
        <title>Depth-based differentiation of microbial function through sediment-hosted aquifers and enrichment of novel symbionts in the deep terrestrial subsurface.</title>
        <authorList>
            <person name="Probst A.J."/>
            <person name="Ladd B."/>
            <person name="Jarett J.K."/>
            <person name="Geller-Mcgrath D.E."/>
            <person name="Sieber C.M."/>
            <person name="Emerson J.B."/>
            <person name="Anantharaman K."/>
            <person name="Thomas B.C."/>
            <person name="Malmstrom R."/>
            <person name="Stieglmeier M."/>
            <person name="Klingl A."/>
            <person name="Woyke T."/>
            <person name="Ryan C.M."/>
            <person name="Banfield J.F."/>
        </authorList>
    </citation>
    <scope>NUCLEOTIDE SEQUENCE [LARGE SCALE GENOMIC DNA]</scope>
    <source>
        <strain evidence="4">CG23_combo_of_CG06-09_8_20_14_all_48_7</strain>
    </source>
</reference>